<feature type="region of interest" description="Disordered" evidence="1">
    <location>
        <begin position="263"/>
        <end position="334"/>
    </location>
</feature>
<gene>
    <name evidence="2" type="primary">g11426</name>
    <name evidence="2" type="ORF">VP750_LOCUS10224</name>
</gene>
<feature type="region of interest" description="Disordered" evidence="1">
    <location>
        <begin position="46"/>
        <end position="195"/>
    </location>
</feature>
<dbReference type="EMBL" id="CAXHTA020000018">
    <property type="protein sequence ID" value="CAL5228318.1"/>
    <property type="molecule type" value="Genomic_DNA"/>
</dbReference>
<organism evidence="2 3">
    <name type="scientific">Coccomyxa viridis</name>
    <dbReference type="NCBI Taxonomy" id="1274662"/>
    <lineage>
        <taxon>Eukaryota</taxon>
        <taxon>Viridiplantae</taxon>
        <taxon>Chlorophyta</taxon>
        <taxon>core chlorophytes</taxon>
        <taxon>Trebouxiophyceae</taxon>
        <taxon>Trebouxiophyceae incertae sedis</taxon>
        <taxon>Coccomyxaceae</taxon>
        <taxon>Coccomyxa</taxon>
    </lineage>
</organism>
<protein>
    <submittedName>
        <fullName evidence="2">G11426 protein</fullName>
    </submittedName>
</protein>
<feature type="compositionally biased region" description="Low complexity" evidence="1">
    <location>
        <begin position="297"/>
        <end position="307"/>
    </location>
</feature>
<feature type="region of interest" description="Disordered" evidence="1">
    <location>
        <begin position="477"/>
        <end position="505"/>
    </location>
</feature>
<feature type="compositionally biased region" description="Low complexity" evidence="1">
    <location>
        <begin position="130"/>
        <end position="142"/>
    </location>
</feature>
<accession>A0ABP1GCB3</accession>
<feature type="region of interest" description="Disordered" evidence="1">
    <location>
        <begin position="362"/>
        <end position="393"/>
    </location>
</feature>
<name>A0ABP1GCB3_9CHLO</name>
<proteinExistence type="predicted"/>
<reference evidence="2 3" key="1">
    <citation type="submission" date="2024-06" db="EMBL/GenBank/DDBJ databases">
        <authorList>
            <person name="Kraege A."/>
            <person name="Thomma B."/>
        </authorList>
    </citation>
    <scope>NUCLEOTIDE SEQUENCE [LARGE SCALE GENOMIC DNA]</scope>
</reference>
<evidence type="ECO:0000313" key="3">
    <source>
        <dbReference type="Proteomes" id="UP001497392"/>
    </source>
</evidence>
<feature type="compositionally biased region" description="Basic and acidic residues" evidence="1">
    <location>
        <begin position="384"/>
        <end position="393"/>
    </location>
</feature>
<sequence>MIRTMARVTDVHQLEDEDDGVELPAKIVNEDLRRFFMPKKYAEPEPVQKIAPEAEKVQEKSFEEPAKEEAMGAQEAEDLNRPVGAPEKEPIKEQEKSTAVPVELLRKSEQHAQSPKSAYARGAFDPRAPKAPVASPAKKGSSWWRMGSRKSRMGKESLTAKVAPAQSVRFLEKHSPHSQPSAKQLLEGEPTPAEAHAVVDPAAPEPAATEVALVDAEVAPVADKEGLEAAVTPAAVDSTAASGEPIAEAVMALQEVMEPAPVPEPALEDEAEKEEHFEEATAVPAEEEELLKEEEPVQAVHEAPVEAAAHKKEVSAAEEVGPVEATAPEEEALPVEAIAQQDKMTEAELAAPLDAITEKVLPETAQPEEPATQELPSAPAAEAEAVHEEEKSGFYHEQVPEDIHQAHPEQAQLLTEAPAAEVADPAVEDPVAETKAAERKAITMSMTLNEEIEGAEAEHRPVSCNFVVDEDALPSIPETAPMSTQSSPQKEMPINDWYKKGDRKAGKKGRGFFSCFSCFSA</sequence>
<evidence type="ECO:0000256" key="1">
    <source>
        <dbReference type="SAM" id="MobiDB-lite"/>
    </source>
</evidence>
<feature type="compositionally biased region" description="Basic and acidic residues" evidence="1">
    <location>
        <begin position="86"/>
        <end position="96"/>
    </location>
</feature>
<keyword evidence="3" id="KW-1185">Reference proteome</keyword>
<evidence type="ECO:0000313" key="2">
    <source>
        <dbReference type="EMBL" id="CAL5228318.1"/>
    </source>
</evidence>
<comment type="caution">
    <text evidence="2">The sequence shown here is derived from an EMBL/GenBank/DDBJ whole genome shotgun (WGS) entry which is preliminary data.</text>
</comment>
<dbReference type="Proteomes" id="UP001497392">
    <property type="component" value="Unassembled WGS sequence"/>
</dbReference>
<feature type="compositionally biased region" description="Basic and acidic residues" evidence="1">
    <location>
        <begin position="52"/>
        <end position="70"/>
    </location>
</feature>